<dbReference type="Pfam" id="PF13462">
    <property type="entry name" value="Thioredoxin_4"/>
    <property type="match status" value="1"/>
</dbReference>
<dbReference type="GO" id="GO:0016491">
    <property type="term" value="F:oxidoreductase activity"/>
    <property type="evidence" value="ECO:0007669"/>
    <property type="project" value="UniProtKB-KW"/>
</dbReference>
<evidence type="ECO:0000256" key="6">
    <source>
        <dbReference type="ARBA" id="ARBA00023284"/>
    </source>
</evidence>
<dbReference type="PANTHER" id="PTHR13887:SF14">
    <property type="entry name" value="DISULFIDE BOND FORMATION PROTEIN D"/>
    <property type="match status" value="1"/>
</dbReference>
<keyword evidence="10" id="KW-1185">Reference proteome</keyword>
<evidence type="ECO:0000256" key="7">
    <source>
        <dbReference type="SAM" id="SignalP"/>
    </source>
</evidence>
<comment type="function">
    <text evidence="1">May be required for disulfide bond formation in some proteins.</text>
</comment>
<feature type="domain" description="Thioredoxin" evidence="8">
    <location>
        <begin position="16"/>
        <end position="166"/>
    </location>
</feature>
<keyword evidence="4" id="KW-0560">Oxidoreductase</keyword>
<organism evidence="9 10">
    <name type="scientific">Methyloceanibacter methanicus</name>
    <dbReference type="NCBI Taxonomy" id="1774968"/>
    <lineage>
        <taxon>Bacteria</taxon>
        <taxon>Pseudomonadati</taxon>
        <taxon>Pseudomonadota</taxon>
        <taxon>Alphaproteobacteria</taxon>
        <taxon>Hyphomicrobiales</taxon>
        <taxon>Hyphomicrobiaceae</taxon>
        <taxon>Methyloceanibacter</taxon>
    </lineage>
</organism>
<evidence type="ECO:0000259" key="8">
    <source>
        <dbReference type="PROSITE" id="PS51352"/>
    </source>
</evidence>
<name>A0A1E3W4T0_9HYPH</name>
<comment type="similarity">
    <text evidence="2">Belongs to the thioredoxin family. DsbA subfamily.</text>
</comment>
<reference evidence="9 10" key="1">
    <citation type="journal article" date="2016" name="Environ. Microbiol.">
        <title>New Methyloceanibacter diversity from North Sea sediments includes methanotroph containing solely the soluble methane monooxygenase.</title>
        <authorList>
            <person name="Vekeman B."/>
            <person name="Kerckhof F.M."/>
            <person name="Cremers G."/>
            <person name="de Vos P."/>
            <person name="Vandamme P."/>
            <person name="Boon N."/>
            <person name="Op den Camp H.J."/>
            <person name="Heylen K."/>
        </authorList>
    </citation>
    <scope>NUCLEOTIDE SEQUENCE [LARGE SCALE GENOMIC DNA]</scope>
    <source>
        <strain evidence="9 10">R-67174</strain>
    </source>
</reference>
<feature type="chain" id="PRO_5009138965" description="Thioredoxin domain-containing protein" evidence="7">
    <location>
        <begin position="24"/>
        <end position="217"/>
    </location>
</feature>
<evidence type="ECO:0000313" key="10">
    <source>
        <dbReference type="Proteomes" id="UP000094501"/>
    </source>
</evidence>
<protein>
    <recommendedName>
        <fullName evidence="8">Thioredoxin domain-containing protein</fullName>
    </recommendedName>
</protein>
<accession>A0A1E3W4T0</accession>
<dbReference type="InterPro" id="IPR036249">
    <property type="entry name" value="Thioredoxin-like_sf"/>
</dbReference>
<proteinExistence type="inferred from homology"/>
<dbReference type="STRING" id="1774968.AUC68_14320"/>
<evidence type="ECO:0000256" key="5">
    <source>
        <dbReference type="ARBA" id="ARBA00023157"/>
    </source>
</evidence>
<dbReference type="AlphaFoldDB" id="A0A1E3W4T0"/>
<evidence type="ECO:0000256" key="3">
    <source>
        <dbReference type="ARBA" id="ARBA00022729"/>
    </source>
</evidence>
<keyword evidence="6" id="KW-0676">Redox-active center</keyword>
<dbReference type="PANTHER" id="PTHR13887">
    <property type="entry name" value="GLUTATHIONE S-TRANSFERASE KAPPA"/>
    <property type="match status" value="1"/>
</dbReference>
<dbReference type="Proteomes" id="UP000094501">
    <property type="component" value="Unassembled WGS sequence"/>
</dbReference>
<dbReference type="InterPro" id="IPR013766">
    <property type="entry name" value="Thioredoxin_domain"/>
</dbReference>
<feature type="signal peptide" evidence="7">
    <location>
        <begin position="1"/>
        <end position="23"/>
    </location>
</feature>
<evidence type="ECO:0000256" key="2">
    <source>
        <dbReference type="ARBA" id="ARBA00005791"/>
    </source>
</evidence>
<keyword evidence="3 7" id="KW-0732">Signal</keyword>
<dbReference type="InterPro" id="IPR012336">
    <property type="entry name" value="Thioredoxin-like_fold"/>
</dbReference>
<gene>
    <name evidence="9" type="ORF">AUC68_14320</name>
</gene>
<evidence type="ECO:0000256" key="4">
    <source>
        <dbReference type="ARBA" id="ARBA00023002"/>
    </source>
</evidence>
<dbReference type="PROSITE" id="PS51352">
    <property type="entry name" value="THIOREDOXIN_2"/>
    <property type="match status" value="1"/>
</dbReference>
<dbReference type="SUPFAM" id="SSF52833">
    <property type="entry name" value="Thioredoxin-like"/>
    <property type="match status" value="1"/>
</dbReference>
<dbReference type="Gene3D" id="3.40.30.10">
    <property type="entry name" value="Glutaredoxin"/>
    <property type="match status" value="1"/>
</dbReference>
<keyword evidence="5" id="KW-1015">Disulfide bond</keyword>
<sequence>MIGAVAVAALAVGIYFFSAETPADPTAPKVDPDMAHLMETGPLDDIVLGDPTAGTVIVEYASMTCPHCAHFYTEVFPQVKEKYIDTGKARFVFREFPLDGLAVAASMLARCAGNDRFYPMLDGLFETQETWAVPGADGKEKLKLIAKQAGFSEDSFEQCLADKELFDKIVAVRKKAHEEYGVDATPSFFVNGKRLPGVGLDVFEAAIDGKPETPPSG</sequence>
<comment type="caution">
    <text evidence="9">The sequence shown here is derived from an EMBL/GenBank/DDBJ whole genome shotgun (WGS) entry which is preliminary data.</text>
</comment>
<evidence type="ECO:0000313" key="9">
    <source>
        <dbReference type="EMBL" id="ODS00813.1"/>
    </source>
</evidence>
<dbReference type="EMBL" id="LPWG01000004">
    <property type="protein sequence ID" value="ODS00813.1"/>
    <property type="molecule type" value="Genomic_DNA"/>
</dbReference>
<evidence type="ECO:0000256" key="1">
    <source>
        <dbReference type="ARBA" id="ARBA00003565"/>
    </source>
</evidence>